<feature type="compositionally biased region" description="Polar residues" evidence="1">
    <location>
        <begin position="30"/>
        <end position="43"/>
    </location>
</feature>
<dbReference type="Proteomes" id="UP001501444">
    <property type="component" value="Unassembled WGS sequence"/>
</dbReference>
<reference evidence="5" key="1">
    <citation type="journal article" date="2019" name="Int. J. Syst. Evol. Microbiol.">
        <title>The Global Catalogue of Microorganisms (GCM) 10K type strain sequencing project: providing services to taxonomists for standard genome sequencing and annotation.</title>
        <authorList>
            <consortium name="The Broad Institute Genomics Platform"/>
            <consortium name="The Broad Institute Genome Sequencing Center for Infectious Disease"/>
            <person name="Wu L."/>
            <person name="Ma J."/>
        </authorList>
    </citation>
    <scope>NUCLEOTIDE SEQUENCE [LARGE SCALE GENOMIC DNA]</scope>
    <source>
        <strain evidence="5">JCM 3272</strain>
    </source>
</reference>
<dbReference type="PROSITE" id="PS51257">
    <property type="entry name" value="PROKAR_LIPOPROTEIN"/>
    <property type="match status" value="1"/>
</dbReference>
<dbReference type="SUPFAM" id="SSF53850">
    <property type="entry name" value="Periplasmic binding protein-like II"/>
    <property type="match status" value="1"/>
</dbReference>
<sequence>MHRLAARSFVAVAALAATLLSACGDGGTTPAANSTANQPTTALSAGPTGPNTPAPKPLPNEVTVNASIPFRNIEAYAPLLLAEYFGEFKKENIKINIQLVQTNNLVVLMQKGDIDFAPAAPSAGLFNAIAGGADIKGIGGGVSWSPANHQGYYVRKTLLKPDGTFSACDLKGKKVSTGSATGLGSPAVVELAAYLKTCNLTVKDVQIVPLGGADLLAGLESGSVDAGNLSDPVWTTAEKNGHKLIIPFTASITSYWMGKIRTEKPDVAAAVLRALVRTSRTYLQGDYRSNPEVKAGLVKSMEAKEESLSGPSSLIFDPDFKFPVGNIAPIETAWAGIGGIVNFDKPLSDAQIFDDRPRQTAVSA</sequence>
<dbReference type="InterPro" id="IPR015168">
    <property type="entry name" value="SsuA/THI5"/>
</dbReference>
<protein>
    <recommendedName>
        <fullName evidence="3">SsuA/THI5-like domain-containing protein</fullName>
    </recommendedName>
</protein>
<keyword evidence="2" id="KW-0732">Signal</keyword>
<evidence type="ECO:0000259" key="3">
    <source>
        <dbReference type="Pfam" id="PF09084"/>
    </source>
</evidence>
<comment type="caution">
    <text evidence="4">The sequence shown here is derived from an EMBL/GenBank/DDBJ whole genome shotgun (WGS) entry which is preliminary data.</text>
</comment>
<evidence type="ECO:0000256" key="2">
    <source>
        <dbReference type="SAM" id="SignalP"/>
    </source>
</evidence>
<keyword evidence="5" id="KW-1185">Reference proteome</keyword>
<dbReference type="RefSeq" id="WP_344619912.1">
    <property type="nucleotide sequence ID" value="NZ_BAAARV010000120.1"/>
</dbReference>
<feature type="chain" id="PRO_5045158406" description="SsuA/THI5-like domain-containing protein" evidence="2">
    <location>
        <begin position="23"/>
        <end position="364"/>
    </location>
</feature>
<dbReference type="PANTHER" id="PTHR30024">
    <property type="entry name" value="ALIPHATIC SULFONATES-BINDING PROTEIN-RELATED"/>
    <property type="match status" value="1"/>
</dbReference>
<evidence type="ECO:0000256" key="1">
    <source>
        <dbReference type="SAM" id="MobiDB-lite"/>
    </source>
</evidence>
<feature type="region of interest" description="Disordered" evidence="1">
    <location>
        <begin position="28"/>
        <end position="59"/>
    </location>
</feature>
<organism evidence="4 5">
    <name type="scientific">Dactylosporangium salmoneum</name>
    <dbReference type="NCBI Taxonomy" id="53361"/>
    <lineage>
        <taxon>Bacteria</taxon>
        <taxon>Bacillati</taxon>
        <taxon>Actinomycetota</taxon>
        <taxon>Actinomycetes</taxon>
        <taxon>Micromonosporales</taxon>
        <taxon>Micromonosporaceae</taxon>
        <taxon>Dactylosporangium</taxon>
    </lineage>
</organism>
<dbReference type="Pfam" id="PF09084">
    <property type="entry name" value="NMT1"/>
    <property type="match status" value="1"/>
</dbReference>
<feature type="domain" description="SsuA/THI5-like" evidence="3">
    <location>
        <begin position="76"/>
        <end position="229"/>
    </location>
</feature>
<gene>
    <name evidence="4" type="ORF">GCM10010170_101220</name>
</gene>
<dbReference type="EMBL" id="BAAARV010000120">
    <property type="protein sequence ID" value="GAA2389583.1"/>
    <property type="molecule type" value="Genomic_DNA"/>
</dbReference>
<dbReference type="Gene3D" id="3.40.190.10">
    <property type="entry name" value="Periplasmic binding protein-like II"/>
    <property type="match status" value="2"/>
</dbReference>
<feature type="signal peptide" evidence="2">
    <location>
        <begin position="1"/>
        <end position="22"/>
    </location>
</feature>
<proteinExistence type="predicted"/>
<name>A0ABP5V101_9ACTN</name>
<evidence type="ECO:0000313" key="5">
    <source>
        <dbReference type="Proteomes" id="UP001501444"/>
    </source>
</evidence>
<accession>A0ABP5V101</accession>
<evidence type="ECO:0000313" key="4">
    <source>
        <dbReference type="EMBL" id="GAA2389583.1"/>
    </source>
</evidence>